<sequence>MHEEKAIELQKKMNQTKQVGDEEASKLRSQLEAATHTINELRSDFDDIERAKDMLHAESEDERTKLKAISPGKEHLSEVVGDLEARQRKVVEEGSTNNDLWGKRRMSGQMGHEFQISTDEPTGTHKTTRMNASSGPRDKLLVATKQLEALQYELADLERYLEQARPQVLKAQQQTDEVEREVIAKEDEASARVATWV</sequence>
<feature type="coiled-coil region" evidence="1">
    <location>
        <begin position="140"/>
        <end position="188"/>
    </location>
</feature>
<dbReference type="Proteomes" id="UP000184330">
    <property type="component" value="Unassembled WGS sequence"/>
</dbReference>
<accession>A0A1L7WUL8</accession>
<dbReference type="AlphaFoldDB" id="A0A1L7WUL8"/>
<evidence type="ECO:0000313" key="4">
    <source>
        <dbReference type="Proteomes" id="UP000184330"/>
    </source>
</evidence>
<gene>
    <name evidence="3" type="ORF">PAC_06363</name>
</gene>
<name>A0A1L7WUL8_9HELO</name>
<keyword evidence="1" id="KW-0175">Coiled coil</keyword>
<proteinExistence type="predicted"/>
<evidence type="ECO:0000313" key="3">
    <source>
        <dbReference type="EMBL" id="CZR56475.1"/>
    </source>
</evidence>
<dbReference type="EMBL" id="FJOG01000008">
    <property type="protein sequence ID" value="CZR56475.1"/>
    <property type="molecule type" value="Genomic_DNA"/>
</dbReference>
<evidence type="ECO:0000256" key="2">
    <source>
        <dbReference type="SAM" id="MobiDB-lite"/>
    </source>
</evidence>
<keyword evidence="4" id="KW-1185">Reference proteome</keyword>
<feature type="region of interest" description="Disordered" evidence="2">
    <location>
        <begin position="1"/>
        <end position="23"/>
    </location>
</feature>
<organism evidence="3 4">
    <name type="scientific">Phialocephala subalpina</name>
    <dbReference type="NCBI Taxonomy" id="576137"/>
    <lineage>
        <taxon>Eukaryota</taxon>
        <taxon>Fungi</taxon>
        <taxon>Dikarya</taxon>
        <taxon>Ascomycota</taxon>
        <taxon>Pezizomycotina</taxon>
        <taxon>Leotiomycetes</taxon>
        <taxon>Helotiales</taxon>
        <taxon>Mollisiaceae</taxon>
        <taxon>Phialocephala</taxon>
        <taxon>Phialocephala fortinii species complex</taxon>
    </lineage>
</organism>
<reference evidence="3 4" key="1">
    <citation type="submission" date="2016-03" db="EMBL/GenBank/DDBJ databases">
        <authorList>
            <person name="Ploux O."/>
        </authorList>
    </citation>
    <scope>NUCLEOTIDE SEQUENCE [LARGE SCALE GENOMIC DNA]</scope>
    <source>
        <strain evidence="3 4">UAMH 11012</strain>
    </source>
</reference>
<feature type="coiled-coil region" evidence="1">
    <location>
        <begin position="24"/>
        <end position="58"/>
    </location>
</feature>
<protein>
    <submittedName>
        <fullName evidence="3">Uncharacterized protein</fullName>
    </submittedName>
</protein>
<feature type="region of interest" description="Disordered" evidence="2">
    <location>
        <begin position="88"/>
        <end position="107"/>
    </location>
</feature>
<evidence type="ECO:0000256" key="1">
    <source>
        <dbReference type="SAM" id="Coils"/>
    </source>
</evidence>
<feature type="compositionally biased region" description="Polar residues" evidence="2">
    <location>
        <begin position="115"/>
        <end position="134"/>
    </location>
</feature>
<feature type="region of interest" description="Disordered" evidence="2">
    <location>
        <begin position="114"/>
        <end position="135"/>
    </location>
</feature>
<feature type="compositionally biased region" description="Basic and acidic residues" evidence="2">
    <location>
        <begin position="1"/>
        <end position="11"/>
    </location>
</feature>